<dbReference type="RefSeq" id="WP_344463057.1">
    <property type="nucleotide sequence ID" value="NZ_BAAANT010000008.1"/>
</dbReference>
<evidence type="ECO:0000256" key="1">
    <source>
        <dbReference type="SAM" id="Phobius"/>
    </source>
</evidence>
<proteinExistence type="predicted"/>
<keyword evidence="1" id="KW-1133">Transmembrane helix</keyword>
<keyword evidence="1" id="KW-0472">Membrane</keyword>
<keyword evidence="1" id="KW-0812">Transmembrane</keyword>
<comment type="caution">
    <text evidence="2">The sequence shown here is derived from an EMBL/GenBank/DDBJ whole genome shotgun (WGS) entry which is preliminary data.</text>
</comment>
<accession>A0ABP5KXC8</accession>
<dbReference type="Proteomes" id="UP001422759">
    <property type="component" value="Unassembled WGS sequence"/>
</dbReference>
<feature type="transmembrane region" description="Helical" evidence="1">
    <location>
        <begin position="6"/>
        <end position="27"/>
    </location>
</feature>
<gene>
    <name evidence="2" type="ORF">GCM10009760_20220</name>
</gene>
<sequence length="96" mass="9989">MGEAASAIIASAVMLSSTILVVFGLLWHSTTRSRGELAGQPVPLAQLAPPHQPCERAAAGQEQLRAEPLVSRLRTYRAGSLSARRASGAPGGCAPW</sequence>
<protein>
    <recommendedName>
        <fullName evidence="4">Secreted protein</fullName>
    </recommendedName>
</protein>
<organism evidence="2 3">
    <name type="scientific">Kitasatospora kazusensis</name>
    <dbReference type="NCBI Taxonomy" id="407974"/>
    <lineage>
        <taxon>Bacteria</taxon>
        <taxon>Bacillati</taxon>
        <taxon>Actinomycetota</taxon>
        <taxon>Actinomycetes</taxon>
        <taxon>Kitasatosporales</taxon>
        <taxon>Streptomycetaceae</taxon>
        <taxon>Kitasatospora</taxon>
    </lineage>
</organism>
<evidence type="ECO:0000313" key="2">
    <source>
        <dbReference type="EMBL" id="GAA2138691.1"/>
    </source>
</evidence>
<evidence type="ECO:0000313" key="3">
    <source>
        <dbReference type="Proteomes" id="UP001422759"/>
    </source>
</evidence>
<evidence type="ECO:0008006" key="4">
    <source>
        <dbReference type="Google" id="ProtNLM"/>
    </source>
</evidence>
<reference evidence="3" key="1">
    <citation type="journal article" date="2019" name="Int. J. Syst. Evol. Microbiol.">
        <title>The Global Catalogue of Microorganisms (GCM) 10K type strain sequencing project: providing services to taxonomists for standard genome sequencing and annotation.</title>
        <authorList>
            <consortium name="The Broad Institute Genomics Platform"/>
            <consortium name="The Broad Institute Genome Sequencing Center for Infectious Disease"/>
            <person name="Wu L."/>
            <person name="Ma J."/>
        </authorList>
    </citation>
    <scope>NUCLEOTIDE SEQUENCE [LARGE SCALE GENOMIC DNA]</scope>
    <source>
        <strain evidence="3">JCM 14560</strain>
    </source>
</reference>
<name>A0ABP5KXC8_9ACTN</name>
<keyword evidence="3" id="KW-1185">Reference proteome</keyword>
<dbReference type="EMBL" id="BAAANT010000008">
    <property type="protein sequence ID" value="GAA2138691.1"/>
    <property type="molecule type" value="Genomic_DNA"/>
</dbReference>